<keyword evidence="3 6" id="KW-0812">Transmembrane</keyword>
<accession>A0ABN1FI25</accession>
<feature type="transmembrane region" description="Helical" evidence="6">
    <location>
        <begin position="6"/>
        <end position="23"/>
    </location>
</feature>
<evidence type="ECO:0000256" key="1">
    <source>
        <dbReference type="ARBA" id="ARBA00004651"/>
    </source>
</evidence>
<keyword evidence="4 6" id="KW-1133">Transmembrane helix</keyword>
<dbReference type="PANTHER" id="PTHR35007">
    <property type="entry name" value="INTEGRAL MEMBRANE PROTEIN-RELATED"/>
    <property type="match status" value="1"/>
</dbReference>
<evidence type="ECO:0000256" key="3">
    <source>
        <dbReference type="ARBA" id="ARBA00022692"/>
    </source>
</evidence>
<keyword evidence="5 6" id="KW-0472">Membrane</keyword>
<dbReference type="InterPro" id="IPR018076">
    <property type="entry name" value="T2SS_GspF_dom"/>
</dbReference>
<dbReference type="Proteomes" id="UP001500866">
    <property type="component" value="Unassembled WGS sequence"/>
</dbReference>
<protein>
    <recommendedName>
        <fullName evidence="7">Type II secretion system protein GspF domain-containing protein</fullName>
    </recommendedName>
</protein>
<sequence length="301" mass="34082">MLVLYISLFITVSLFLYGITSIFRKERDIVQQRIDTYLIKNHNEAAATEASFKERILVPVWADLKKNFRKKLGREKAAKMELKLLQAGEPFGMGPVEFKIIQMLLIILLTVVAVVYSLALQFNGGIVLLAAVIGCAVAIQLPNSYLKIKIDKRSRLAIKELPDVLDLLTISLEAGLGFDSAVSQVVKKKKGILAEEFKVMLEEMRLGKIRKNALNDLSRRIQLEELKTIVYSIVQAEKLGVGMVSVLRVQTEDMRERRRQQAEEKAMKAPIKMMFPLVIFIFPTLFIILLGPAILQFMANF</sequence>
<evidence type="ECO:0000256" key="4">
    <source>
        <dbReference type="ARBA" id="ARBA00022989"/>
    </source>
</evidence>
<organism evidence="8 9">
    <name type="scientific">Virgibacillus siamensis</name>
    <dbReference type="NCBI Taxonomy" id="480071"/>
    <lineage>
        <taxon>Bacteria</taxon>
        <taxon>Bacillati</taxon>
        <taxon>Bacillota</taxon>
        <taxon>Bacilli</taxon>
        <taxon>Bacillales</taxon>
        <taxon>Bacillaceae</taxon>
        <taxon>Virgibacillus</taxon>
    </lineage>
</organism>
<comment type="caution">
    <text evidence="8">The sequence shown here is derived from an EMBL/GenBank/DDBJ whole genome shotgun (WGS) entry which is preliminary data.</text>
</comment>
<evidence type="ECO:0000256" key="2">
    <source>
        <dbReference type="ARBA" id="ARBA00022475"/>
    </source>
</evidence>
<proteinExistence type="predicted"/>
<keyword evidence="9" id="KW-1185">Reference proteome</keyword>
<evidence type="ECO:0000313" key="8">
    <source>
        <dbReference type="EMBL" id="GAA0591019.1"/>
    </source>
</evidence>
<evidence type="ECO:0000256" key="5">
    <source>
        <dbReference type="ARBA" id="ARBA00023136"/>
    </source>
</evidence>
<feature type="transmembrane region" description="Helical" evidence="6">
    <location>
        <begin position="100"/>
        <end position="119"/>
    </location>
</feature>
<dbReference type="EMBL" id="BAAADS010000001">
    <property type="protein sequence ID" value="GAA0591019.1"/>
    <property type="molecule type" value="Genomic_DNA"/>
</dbReference>
<gene>
    <name evidence="8" type="ORF">GCM10009001_03800</name>
</gene>
<evidence type="ECO:0000256" key="6">
    <source>
        <dbReference type="SAM" id="Phobius"/>
    </source>
</evidence>
<feature type="domain" description="Type II secretion system protein GspF" evidence="7">
    <location>
        <begin position="165"/>
        <end position="290"/>
    </location>
</feature>
<evidence type="ECO:0000313" key="9">
    <source>
        <dbReference type="Proteomes" id="UP001500866"/>
    </source>
</evidence>
<name>A0ABN1FI25_9BACI</name>
<evidence type="ECO:0000259" key="7">
    <source>
        <dbReference type="Pfam" id="PF00482"/>
    </source>
</evidence>
<dbReference type="PANTHER" id="PTHR35007:SF2">
    <property type="entry name" value="PILUS ASSEMBLE PROTEIN"/>
    <property type="match status" value="1"/>
</dbReference>
<feature type="transmembrane region" description="Helical" evidence="6">
    <location>
        <begin position="125"/>
        <end position="146"/>
    </location>
</feature>
<reference evidence="8 9" key="1">
    <citation type="journal article" date="2019" name="Int. J. Syst. Evol. Microbiol.">
        <title>The Global Catalogue of Microorganisms (GCM) 10K type strain sequencing project: providing services to taxonomists for standard genome sequencing and annotation.</title>
        <authorList>
            <consortium name="The Broad Institute Genomics Platform"/>
            <consortium name="The Broad Institute Genome Sequencing Center for Infectious Disease"/>
            <person name="Wu L."/>
            <person name="Ma J."/>
        </authorList>
    </citation>
    <scope>NUCLEOTIDE SEQUENCE [LARGE SCALE GENOMIC DNA]</scope>
    <source>
        <strain evidence="8 9">JCM 15395</strain>
    </source>
</reference>
<dbReference type="RefSeq" id="WP_343809784.1">
    <property type="nucleotide sequence ID" value="NZ_BAAADS010000001.1"/>
</dbReference>
<keyword evidence="2" id="KW-1003">Cell membrane</keyword>
<dbReference type="Pfam" id="PF00482">
    <property type="entry name" value="T2SSF"/>
    <property type="match status" value="1"/>
</dbReference>
<comment type="subcellular location">
    <subcellularLocation>
        <location evidence="1">Cell membrane</location>
        <topology evidence="1">Multi-pass membrane protein</topology>
    </subcellularLocation>
</comment>
<feature type="transmembrane region" description="Helical" evidence="6">
    <location>
        <begin position="275"/>
        <end position="299"/>
    </location>
</feature>